<feature type="signal peptide" evidence="1">
    <location>
        <begin position="1"/>
        <end position="24"/>
    </location>
</feature>
<evidence type="ECO:0000259" key="3">
    <source>
        <dbReference type="Pfam" id="PF18962"/>
    </source>
</evidence>
<dbReference type="RefSeq" id="WP_014022393.1">
    <property type="nucleotide sequence ID" value="NC_015914.1"/>
</dbReference>
<dbReference type="Proteomes" id="UP000001635">
    <property type="component" value="Chromosome"/>
</dbReference>
<name>G0IYW4_CYCMS</name>
<dbReference type="EMBL" id="CP002955">
    <property type="protein sequence ID" value="AEL28109.1"/>
    <property type="molecule type" value="Genomic_DNA"/>
</dbReference>
<evidence type="ECO:0000256" key="1">
    <source>
        <dbReference type="SAM" id="SignalP"/>
    </source>
</evidence>
<dbReference type="InterPro" id="IPR035234">
    <property type="entry name" value="IgGFc-bd_N"/>
</dbReference>
<dbReference type="PANTHER" id="PTHR46534">
    <property type="entry name" value="IGGFC_BINDING DOMAIN-CONTAINING PROTEIN"/>
    <property type="match status" value="1"/>
</dbReference>
<feature type="chain" id="PRO_5003400899" evidence="1">
    <location>
        <begin position="25"/>
        <end position="1097"/>
    </location>
</feature>
<dbReference type="InterPro" id="IPR026444">
    <property type="entry name" value="Secre_tail"/>
</dbReference>
<evidence type="ECO:0000313" key="4">
    <source>
        <dbReference type="EMBL" id="AEL28109.1"/>
    </source>
</evidence>
<dbReference type="PANTHER" id="PTHR46534:SF1">
    <property type="entry name" value="IGGFC-BINDING PROTEIN N-TERMINAL DOMAIN-CONTAINING PROTEIN"/>
    <property type="match status" value="1"/>
</dbReference>
<feature type="domain" description="Secretion system C-terminal sorting" evidence="3">
    <location>
        <begin position="1025"/>
        <end position="1096"/>
    </location>
</feature>
<dbReference type="InterPro" id="IPR008964">
    <property type="entry name" value="Invasin/intimin_cell_adhesion"/>
</dbReference>
<accession>G0IYW4</accession>
<dbReference type="KEGG" id="cmr:Cycma_4407"/>
<evidence type="ECO:0000259" key="2">
    <source>
        <dbReference type="Pfam" id="PF17517"/>
    </source>
</evidence>
<dbReference type="HOGENOM" id="CLU_004386_0_0_10"/>
<dbReference type="InterPro" id="IPR013783">
    <property type="entry name" value="Ig-like_fold"/>
</dbReference>
<dbReference type="NCBIfam" id="TIGR04183">
    <property type="entry name" value="Por_Secre_tail"/>
    <property type="match status" value="1"/>
</dbReference>
<sequence>MKKLYFVLSFIFTLVIFPYKTSQAQNNVPDNKGKEFWLMFNRNTDNVDVKLELYITGEKETSGYVKLPDNHLINFQVLPGQTTSVKIPEIFIASVEDGVEKKGINIVTDKEVSVYGLNQKSSSTDTFLSLPVDVLGEEYVVMAGNSYAPNSTASPVFGVVATMNNTELTIIPTTTTQSRQSGIPYQILLQKGESYQLTADAYFSDLTGTSITSNNPVAVFGGHTCGNVPLFTNGCDQMIEQIPPVNTLGKKFITVPLASREKGDVFRILATNDGTFVKVEGNNGFEETFTLNKGSYEIFDIPSNVSTKIESNYPILVAQLSKGEASDNVSADPFLMLVPPVEQYQNVYHVTTPQTGFEKHFINLAVPISQKSKVLIDGNLIGSSLFVDIPNSNYACAQVQVAEGSHAITAELPLAVFIYGFDSYNAYGNPGGQALGKVALVQNLKVMMDDEEQQEATYCAKALVTDSENSPLNGVKVDFQIQGVNNHLGFGITNEDGEAQYCFEAISKGTDELIASVGTSIRDTVTVESNKPVPATITFLDYVVNGIVGEEICLNATVLDQFGIPIENANVSFDVNGIFYKEKTSDENGKIAFCKLSDQEGDLEVKAYIDDNTETEATISVVSVLENLTVDKFLLVDAKRNTIIREIKDNDKIAYSSIKNMELSLVVISESEMVGSIKMELESFTQCNTCPPSLHQIIENIAPYALYGDIKGNYLGYNFLPGDYKFTATPYQFRGQTGNQGVRSSINFEIFYDSMIESFTLVNATDDKDIVTLKDGATIDLSTYKDKKFNIRANVPHNQTQGGVEISISGPVNLSQFEKVEPLALFTDVGGDYTGKELPEGEYTLSASAYPFPSSSFRGIGGESYTIKFNVIHNSKVDKLTLVNADTDEDIMPLIEGSNIDLNRYKDVKLNIRAEGKGEQLAAIAFQLSGAKNYVWTERKAPYAIFGDFQGVDYNGKYLQEGVYNLMVTPFNSNNEKAEPFTVNFTVGYGIGENLRKSYEDLSQKEGIFDEIVDQHDIEIEQLTIFPQPSKNLVHIIYPSHINEDAMVLIYKGNGQLIHGSQKGNTSSFNFEPFGSGLYLIHVNNEKEIISKKIFIH</sequence>
<dbReference type="Gene3D" id="2.60.40.10">
    <property type="entry name" value="Immunoglobulins"/>
    <property type="match status" value="1"/>
</dbReference>
<protein>
    <submittedName>
        <fullName evidence="4">Uncharacterized protein</fullName>
    </submittedName>
</protein>
<keyword evidence="1" id="KW-0732">Signal</keyword>
<keyword evidence="5" id="KW-1185">Reference proteome</keyword>
<gene>
    <name evidence="4" type="ordered locus">Cycma_4407</name>
</gene>
<dbReference type="OrthoDB" id="7794186at2"/>
<evidence type="ECO:0000313" key="5">
    <source>
        <dbReference type="Proteomes" id="UP000001635"/>
    </source>
</evidence>
<dbReference type="SUPFAM" id="SSF49373">
    <property type="entry name" value="Invasin/intimin cell-adhesion fragments"/>
    <property type="match status" value="2"/>
</dbReference>
<reference evidence="5" key="1">
    <citation type="submission" date="2011-07" db="EMBL/GenBank/DDBJ databases">
        <title>The complete genome of Cyclobacterium marinum DSM 745.</title>
        <authorList>
            <person name="Lucas S."/>
            <person name="Han J."/>
            <person name="Lapidus A."/>
            <person name="Bruce D."/>
            <person name="Goodwin L."/>
            <person name="Pitluck S."/>
            <person name="Peters L."/>
            <person name="Kyrpides N."/>
            <person name="Mavromatis K."/>
            <person name="Ivanova N."/>
            <person name="Ovchinnikova G."/>
            <person name="Chertkov O."/>
            <person name="Detter J.C."/>
            <person name="Tapia R."/>
            <person name="Han C."/>
            <person name="Land M."/>
            <person name="Hauser L."/>
            <person name="Markowitz V."/>
            <person name="Cheng J.-F."/>
            <person name="Hugenholtz P."/>
            <person name="Woyke T."/>
            <person name="Wu D."/>
            <person name="Tindall B."/>
            <person name="Schuetze A."/>
            <person name="Brambilla E."/>
            <person name="Klenk H.-P."/>
            <person name="Eisen J.A."/>
        </authorList>
    </citation>
    <scope>NUCLEOTIDE SEQUENCE [LARGE SCALE GENOMIC DNA]</scope>
    <source>
        <strain evidence="5">ATCC 25205 / DSM 745 / LMG 13164 / NCIMB 1802</strain>
    </source>
</reference>
<dbReference type="eggNOG" id="COG3291">
    <property type="taxonomic scope" value="Bacteria"/>
</dbReference>
<dbReference type="Pfam" id="PF18962">
    <property type="entry name" value="Por_Secre_tail"/>
    <property type="match status" value="1"/>
</dbReference>
<proteinExistence type="predicted"/>
<feature type="domain" description="IgGFc-binding protein N-terminal" evidence="2">
    <location>
        <begin position="125"/>
        <end position="420"/>
    </location>
</feature>
<dbReference type="Pfam" id="PF17517">
    <property type="entry name" value="IgGFc_binding"/>
    <property type="match status" value="1"/>
</dbReference>
<dbReference type="AlphaFoldDB" id="G0IYW4"/>
<organism evidence="4 5">
    <name type="scientific">Cyclobacterium marinum (strain ATCC 25205 / DSM 745 / LMG 13164 / NCIMB 1802)</name>
    <name type="common">Flectobacillus marinus</name>
    <dbReference type="NCBI Taxonomy" id="880070"/>
    <lineage>
        <taxon>Bacteria</taxon>
        <taxon>Pseudomonadati</taxon>
        <taxon>Bacteroidota</taxon>
        <taxon>Cytophagia</taxon>
        <taxon>Cytophagales</taxon>
        <taxon>Cyclobacteriaceae</taxon>
        <taxon>Cyclobacterium</taxon>
    </lineage>
</organism>
<dbReference type="eggNOG" id="COG3386">
    <property type="taxonomic scope" value="Bacteria"/>
</dbReference>